<dbReference type="InterPro" id="IPR020846">
    <property type="entry name" value="MFS_dom"/>
</dbReference>
<dbReference type="AlphaFoldDB" id="A0A381S405"/>
<feature type="transmembrane region" description="Helical" evidence="6">
    <location>
        <begin position="139"/>
        <end position="164"/>
    </location>
</feature>
<feature type="transmembrane region" description="Helical" evidence="6">
    <location>
        <begin position="107"/>
        <end position="132"/>
    </location>
</feature>
<dbReference type="InterPro" id="IPR011701">
    <property type="entry name" value="MFS"/>
</dbReference>
<feature type="transmembrane region" description="Helical" evidence="6">
    <location>
        <begin position="184"/>
        <end position="204"/>
    </location>
</feature>
<evidence type="ECO:0000259" key="7">
    <source>
        <dbReference type="PROSITE" id="PS50850"/>
    </source>
</evidence>
<dbReference type="Pfam" id="PF07690">
    <property type="entry name" value="MFS_1"/>
    <property type="match status" value="1"/>
</dbReference>
<feature type="transmembrane region" description="Helical" evidence="6">
    <location>
        <begin position="366"/>
        <end position="385"/>
    </location>
</feature>
<dbReference type="SUPFAM" id="SSF103473">
    <property type="entry name" value="MFS general substrate transporter"/>
    <property type="match status" value="1"/>
</dbReference>
<dbReference type="GO" id="GO:0022857">
    <property type="term" value="F:transmembrane transporter activity"/>
    <property type="evidence" value="ECO:0007669"/>
    <property type="project" value="InterPro"/>
</dbReference>
<reference evidence="8" key="1">
    <citation type="submission" date="2018-05" db="EMBL/GenBank/DDBJ databases">
        <authorList>
            <person name="Lanie J.A."/>
            <person name="Ng W.-L."/>
            <person name="Kazmierczak K.M."/>
            <person name="Andrzejewski T.M."/>
            <person name="Davidsen T.M."/>
            <person name="Wayne K.J."/>
            <person name="Tettelin H."/>
            <person name="Glass J.I."/>
            <person name="Rusch D."/>
            <person name="Podicherti R."/>
            <person name="Tsui H.-C.T."/>
            <person name="Winkler M.E."/>
        </authorList>
    </citation>
    <scope>NUCLEOTIDE SEQUENCE</scope>
</reference>
<dbReference type="PANTHER" id="PTHR23505">
    <property type="entry name" value="SPINSTER"/>
    <property type="match status" value="1"/>
</dbReference>
<dbReference type="InterPro" id="IPR044770">
    <property type="entry name" value="MFS_spinster-like"/>
</dbReference>
<feature type="transmembrane region" description="Helical" evidence="6">
    <location>
        <begin position="270"/>
        <end position="292"/>
    </location>
</feature>
<keyword evidence="3 6" id="KW-0812">Transmembrane</keyword>
<sequence length="438" mass="47423">MNPTEKFSSRLAWTSVTILTLVSILSFADRQIPSIMIGELSADLLLNDTQIGLISGTLFAIFFGIASVLFGWLADKANRRTVLILAILGWSILTGLCGLAQQFWDLAIYRTGVGIGEAALGPIAYSVLAGFFPKERLPLALGVLGTAPFLGSAVTAWGGAALLTDFSIIKIYLGPLSDLANWRLTFFTFGLMGLIVALTVKILPIPERKAGATSEKISLVPYLKIAWKFLLLMFLGVTITGLVGYAVLMWGIEILLRVHEIPKTVGGKYFALFNVIFGIGGSLGAGIIASNFIKKGILNAHLRLAAFMVILIWLSLFPFALSDNISLSLMGLAGMILFMSCGPGLYGSAIQNASPEELRGRTASFYFISANVIGFALGPFSLGFLNDYIFNAKNGYDETGIRYSVFWLGFILYPIAVVSFFKASQLFLPLQREVEDTS</sequence>
<organism evidence="8">
    <name type="scientific">marine metagenome</name>
    <dbReference type="NCBI Taxonomy" id="408172"/>
    <lineage>
        <taxon>unclassified sequences</taxon>
        <taxon>metagenomes</taxon>
        <taxon>ecological metagenomes</taxon>
    </lineage>
</organism>
<protein>
    <recommendedName>
        <fullName evidence="7">Major facilitator superfamily (MFS) profile domain-containing protein</fullName>
    </recommendedName>
</protein>
<feature type="transmembrane region" description="Helical" evidence="6">
    <location>
        <begin position="52"/>
        <end position="74"/>
    </location>
</feature>
<evidence type="ECO:0000256" key="2">
    <source>
        <dbReference type="ARBA" id="ARBA00022448"/>
    </source>
</evidence>
<feature type="transmembrane region" description="Helical" evidence="6">
    <location>
        <begin position="304"/>
        <end position="321"/>
    </location>
</feature>
<proteinExistence type="predicted"/>
<evidence type="ECO:0000256" key="1">
    <source>
        <dbReference type="ARBA" id="ARBA00004141"/>
    </source>
</evidence>
<evidence type="ECO:0000313" key="8">
    <source>
        <dbReference type="EMBL" id="SUZ98835.1"/>
    </source>
</evidence>
<keyword evidence="2" id="KW-0813">Transport</keyword>
<accession>A0A381S405</accession>
<evidence type="ECO:0000256" key="6">
    <source>
        <dbReference type="SAM" id="Phobius"/>
    </source>
</evidence>
<evidence type="ECO:0000256" key="4">
    <source>
        <dbReference type="ARBA" id="ARBA00022989"/>
    </source>
</evidence>
<feature type="transmembrane region" description="Helical" evidence="6">
    <location>
        <begin position="81"/>
        <end position="101"/>
    </location>
</feature>
<name>A0A381S405_9ZZZZ</name>
<keyword evidence="4 6" id="KW-1133">Transmembrane helix</keyword>
<feature type="transmembrane region" description="Helical" evidence="6">
    <location>
        <begin position="225"/>
        <end position="250"/>
    </location>
</feature>
<dbReference type="PROSITE" id="PS50850">
    <property type="entry name" value="MFS"/>
    <property type="match status" value="1"/>
</dbReference>
<evidence type="ECO:0000256" key="3">
    <source>
        <dbReference type="ARBA" id="ARBA00022692"/>
    </source>
</evidence>
<feature type="transmembrane region" description="Helical" evidence="6">
    <location>
        <begin position="327"/>
        <end position="346"/>
    </location>
</feature>
<keyword evidence="5 6" id="KW-0472">Membrane</keyword>
<feature type="domain" description="Major facilitator superfamily (MFS) profile" evidence="7">
    <location>
        <begin position="15"/>
        <end position="432"/>
    </location>
</feature>
<feature type="transmembrane region" description="Helical" evidence="6">
    <location>
        <begin position="405"/>
        <end position="423"/>
    </location>
</feature>
<gene>
    <name evidence="8" type="ORF">METZ01_LOCUS51689</name>
</gene>
<dbReference type="InterPro" id="IPR036259">
    <property type="entry name" value="MFS_trans_sf"/>
</dbReference>
<dbReference type="GO" id="GO:0016020">
    <property type="term" value="C:membrane"/>
    <property type="evidence" value="ECO:0007669"/>
    <property type="project" value="UniProtKB-SubCell"/>
</dbReference>
<dbReference type="PANTHER" id="PTHR23505:SF79">
    <property type="entry name" value="PROTEIN SPINSTER"/>
    <property type="match status" value="1"/>
</dbReference>
<dbReference type="Gene3D" id="1.20.1250.20">
    <property type="entry name" value="MFS general substrate transporter like domains"/>
    <property type="match status" value="2"/>
</dbReference>
<comment type="subcellular location">
    <subcellularLocation>
        <location evidence="1">Membrane</location>
        <topology evidence="1">Multi-pass membrane protein</topology>
    </subcellularLocation>
</comment>
<evidence type="ECO:0000256" key="5">
    <source>
        <dbReference type="ARBA" id="ARBA00023136"/>
    </source>
</evidence>
<dbReference type="EMBL" id="UINC01002643">
    <property type="protein sequence ID" value="SUZ98835.1"/>
    <property type="molecule type" value="Genomic_DNA"/>
</dbReference>